<dbReference type="PANTHER" id="PTHR37536">
    <property type="entry name" value="PUTATIVE (AFU_ORTHOLOGUE AFUA_3G02970)-RELATED"/>
    <property type="match status" value="1"/>
</dbReference>
<sequence length="323" mass="33193">MKFTSSLALTALLAAPALAGPHGHKISEFRNGGSQDNFPGAPSNNQGFGGQGQGQAQPSFGGFQPQGQSQAQAQPTVQATAQASSASQVAPAVTSSVSHSSSSSSSDYVVNENWAGAIQEASGTATFSYVAATFTLPSVTPTAASSDDTQAASFWVGIDGATGQNQIWQAGVDIYVENGETTFLGWYEWYPADTVSFEMDFSIGDVIVASVESTSSSEGVAILENLTTGKNVTATASAPSSSSTLVGQTAEWILEDLAIDGDGLTLINFGEAYFTGCTAKAAGKTVNLDDAELYAVEDSTSNHVQAAPTIVSSTELKVTYESS</sequence>
<keyword evidence="4" id="KW-0430">Lectin</keyword>
<dbReference type="GO" id="GO:0006508">
    <property type="term" value="P:proteolysis"/>
    <property type="evidence" value="ECO:0007669"/>
    <property type="project" value="InterPro"/>
</dbReference>
<dbReference type="PRINTS" id="PR00977">
    <property type="entry name" value="SCYTLDPTASE"/>
</dbReference>
<keyword evidence="3" id="KW-0732">Signal</keyword>
<proteinExistence type="predicted"/>
<feature type="signal peptide" evidence="3">
    <location>
        <begin position="1"/>
        <end position="19"/>
    </location>
</feature>
<reference evidence="4 5" key="1">
    <citation type="submission" date="2018-02" db="EMBL/GenBank/DDBJ databases">
        <title>The genomes of Aspergillus section Nigri reveals drivers in fungal speciation.</title>
        <authorList>
            <consortium name="DOE Joint Genome Institute"/>
            <person name="Vesth T.C."/>
            <person name="Nybo J."/>
            <person name="Theobald S."/>
            <person name="Brandl J."/>
            <person name="Frisvad J.C."/>
            <person name="Nielsen K.F."/>
            <person name="Lyhne E.K."/>
            <person name="Kogle M.E."/>
            <person name="Kuo A."/>
            <person name="Riley R."/>
            <person name="Clum A."/>
            <person name="Nolan M."/>
            <person name="Lipzen A."/>
            <person name="Salamov A."/>
            <person name="Henrissat B."/>
            <person name="Wiebenga A."/>
            <person name="De vries R.P."/>
            <person name="Grigoriev I.V."/>
            <person name="Mortensen U.H."/>
            <person name="Andersen M.R."/>
            <person name="Baker S.E."/>
        </authorList>
    </citation>
    <scope>NUCLEOTIDE SEQUENCE [LARGE SCALE GENOMIC DNA]</scope>
    <source>
        <strain evidence="4 5">CBS 121057</strain>
    </source>
</reference>
<evidence type="ECO:0000313" key="4">
    <source>
        <dbReference type="EMBL" id="PYI05728.1"/>
    </source>
</evidence>
<evidence type="ECO:0000313" key="5">
    <source>
        <dbReference type="Proteomes" id="UP000248423"/>
    </source>
</evidence>
<dbReference type="SUPFAM" id="SSF49899">
    <property type="entry name" value="Concanavalin A-like lectins/glucanases"/>
    <property type="match status" value="1"/>
</dbReference>
<dbReference type="GO" id="GO:0070007">
    <property type="term" value="F:glutamic-type endopeptidase activity"/>
    <property type="evidence" value="ECO:0007669"/>
    <property type="project" value="InterPro"/>
</dbReference>
<feature type="region of interest" description="Disordered" evidence="2">
    <location>
        <begin position="25"/>
        <end position="83"/>
    </location>
</feature>
<dbReference type="GO" id="GO:0030246">
    <property type="term" value="F:carbohydrate binding"/>
    <property type="evidence" value="ECO:0007669"/>
    <property type="project" value="UniProtKB-KW"/>
</dbReference>
<keyword evidence="5" id="KW-1185">Reference proteome</keyword>
<feature type="compositionally biased region" description="Polar residues" evidence="2">
    <location>
        <begin position="32"/>
        <end position="45"/>
    </location>
</feature>
<dbReference type="PANTHER" id="PTHR37536:SF1">
    <property type="entry name" value="ASPERGILLOPEPSIN, PUTAITVE (AFU_ORTHOLOGUE AFUA_7G01200)"/>
    <property type="match status" value="1"/>
</dbReference>
<organism evidence="4 5">
    <name type="scientific">Aspergillus sclerotiicarbonarius (strain CBS 121057 / IBT 28362)</name>
    <dbReference type="NCBI Taxonomy" id="1448318"/>
    <lineage>
        <taxon>Eukaryota</taxon>
        <taxon>Fungi</taxon>
        <taxon>Dikarya</taxon>
        <taxon>Ascomycota</taxon>
        <taxon>Pezizomycotina</taxon>
        <taxon>Eurotiomycetes</taxon>
        <taxon>Eurotiomycetidae</taxon>
        <taxon>Eurotiales</taxon>
        <taxon>Aspergillaceae</taxon>
        <taxon>Aspergillus</taxon>
        <taxon>Aspergillus subgen. Circumdati</taxon>
    </lineage>
</organism>
<feature type="active site" description="Proton acceptor" evidence="1">
    <location>
        <position position="255"/>
    </location>
</feature>
<dbReference type="Gene3D" id="2.60.120.700">
    <property type="entry name" value="Peptidase G1"/>
    <property type="match status" value="1"/>
</dbReference>
<dbReference type="STRING" id="1448318.A0A319EGT2"/>
<dbReference type="AlphaFoldDB" id="A0A319EGT2"/>
<dbReference type="VEuPathDB" id="FungiDB:BO78DRAFT_397825"/>
<dbReference type="OrthoDB" id="2862635at2759"/>
<evidence type="ECO:0000256" key="1">
    <source>
        <dbReference type="PIRSR" id="PIRSR600250-50"/>
    </source>
</evidence>
<evidence type="ECO:0000256" key="2">
    <source>
        <dbReference type="SAM" id="MobiDB-lite"/>
    </source>
</evidence>
<dbReference type="InterPro" id="IPR013320">
    <property type="entry name" value="ConA-like_dom_sf"/>
</dbReference>
<evidence type="ECO:0000256" key="3">
    <source>
        <dbReference type="SAM" id="SignalP"/>
    </source>
</evidence>
<accession>A0A319EGT2</accession>
<dbReference type="InterPro" id="IPR038656">
    <property type="entry name" value="Peptidase_G1_sf"/>
</dbReference>
<dbReference type="Pfam" id="PF01828">
    <property type="entry name" value="Peptidase_A4"/>
    <property type="match status" value="1"/>
</dbReference>
<feature type="compositionally biased region" description="Low complexity" evidence="2">
    <location>
        <begin position="54"/>
        <end position="83"/>
    </location>
</feature>
<dbReference type="Proteomes" id="UP000248423">
    <property type="component" value="Unassembled WGS sequence"/>
</dbReference>
<feature type="chain" id="PRO_5016257277" evidence="3">
    <location>
        <begin position="20"/>
        <end position="323"/>
    </location>
</feature>
<name>A0A319EGT2_ASPSB</name>
<gene>
    <name evidence="4" type="ORF">BO78DRAFT_397825</name>
</gene>
<dbReference type="CDD" id="cd13426">
    <property type="entry name" value="Peptidase_G1"/>
    <property type="match status" value="1"/>
</dbReference>
<dbReference type="EMBL" id="KZ826355">
    <property type="protein sequence ID" value="PYI05728.1"/>
    <property type="molecule type" value="Genomic_DNA"/>
</dbReference>
<dbReference type="InterPro" id="IPR000250">
    <property type="entry name" value="Peptidase_G1"/>
</dbReference>
<protein>
    <submittedName>
        <fullName evidence="4">Concanavalin A-like lectin/glucanase</fullName>
    </submittedName>
</protein>